<feature type="chain" id="PRO_5046981853" evidence="1">
    <location>
        <begin position="26"/>
        <end position="157"/>
    </location>
</feature>
<feature type="signal peptide" evidence="1">
    <location>
        <begin position="1"/>
        <end position="25"/>
    </location>
</feature>
<gene>
    <name evidence="2" type="ORF">Q5H93_22290</name>
</gene>
<sequence>MASRLLSFRAVATALAMTALFSSCSDDSDDQPATPAVGVSWTVDGNNVTASQVQKTVGTTEVSISAAAGSATSASGITLTVPKAVGTYTISATSAADATYTTATSGSAGLYGATSGTIAVTSLTATNIIGTYSFTGTDAIGGTATKTISNGKFNVAL</sequence>
<organism evidence="2 3">
    <name type="scientific">Hymenobacter aranciens</name>
    <dbReference type="NCBI Taxonomy" id="3063996"/>
    <lineage>
        <taxon>Bacteria</taxon>
        <taxon>Pseudomonadati</taxon>
        <taxon>Bacteroidota</taxon>
        <taxon>Cytophagia</taxon>
        <taxon>Cytophagales</taxon>
        <taxon>Hymenobacteraceae</taxon>
        <taxon>Hymenobacter</taxon>
    </lineage>
</organism>
<keyword evidence="3" id="KW-1185">Reference proteome</keyword>
<comment type="caution">
    <text evidence="2">The sequence shown here is derived from an EMBL/GenBank/DDBJ whole genome shotgun (WGS) entry which is preliminary data.</text>
</comment>
<dbReference type="EMBL" id="JAUQSY010000020">
    <property type="protein sequence ID" value="MDO7877485.1"/>
    <property type="molecule type" value="Genomic_DNA"/>
</dbReference>
<accession>A0ABT9BGU1</accession>
<evidence type="ECO:0000256" key="1">
    <source>
        <dbReference type="SAM" id="SignalP"/>
    </source>
</evidence>
<proteinExistence type="predicted"/>
<dbReference type="PROSITE" id="PS51257">
    <property type="entry name" value="PROKAR_LIPOPROTEIN"/>
    <property type="match status" value="1"/>
</dbReference>
<reference evidence="2" key="1">
    <citation type="submission" date="2023-07" db="EMBL/GenBank/DDBJ databases">
        <authorList>
            <person name="Kim M.K."/>
        </authorList>
    </citation>
    <scope>NUCLEOTIDE SEQUENCE</scope>
    <source>
        <strain evidence="2">ASUV-10-1</strain>
    </source>
</reference>
<evidence type="ECO:0000313" key="3">
    <source>
        <dbReference type="Proteomes" id="UP001176429"/>
    </source>
</evidence>
<keyword evidence="1" id="KW-0732">Signal</keyword>
<evidence type="ECO:0000313" key="2">
    <source>
        <dbReference type="EMBL" id="MDO7877485.1"/>
    </source>
</evidence>
<name>A0ABT9BGU1_9BACT</name>
<dbReference type="RefSeq" id="WP_305008922.1">
    <property type="nucleotide sequence ID" value="NZ_JAUQSY010000020.1"/>
</dbReference>
<protein>
    <submittedName>
        <fullName evidence="2">DUF6252 family protein</fullName>
    </submittedName>
</protein>
<dbReference type="Proteomes" id="UP001176429">
    <property type="component" value="Unassembled WGS sequence"/>
</dbReference>